<dbReference type="InterPro" id="IPR029044">
    <property type="entry name" value="Nucleotide-diphossugar_trans"/>
</dbReference>
<dbReference type="SUPFAM" id="SSF53448">
    <property type="entry name" value="Nucleotide-diphospho-sugar transferases"/>
    <property type="match status" value="1"/>
</dbReference>
<comment type="caution">
    <text evidence="2">The sequence shown here is derived from an EMBL/GenBank/DDBJ whole genome shotgun (WGS) entry which is preliminary data.</text>
</comment>
<dbReference type="PANTHER" id="PTHR43685:SF2">
    <property type="entry name" value="GLYCOSYLTRANSFERASE 2-LIKE DOMAIN-CONTAINING PROTEIN"/>
    <property type="match status" value="1"/>
</dbReference>
<dbReference type="GO" id="GO:0016740">
    <property type="term" value="F:transferase activity"/>
    <property type="evidence" value="ECO:0007669"/>
    <property type="project" value="UniProtKB-KW"/>
</dbReference>
<dbReference type="Proteomes" id="UP000436016">
    <property type="component" value="Unassembled WGS sequence"/>
</dbReference>
<evidence type="ECO:0000313" key="2">
    <source>
        <dbReference type="EMBL" id="MXU64661.1"/>
    </source>
</evidence>
<dbReference type="Pfam" id="PF00535">
    <property type="entry name" value="Glycos_transf_2"/>
    <property type="match status" value="1"/>
</dbReference>
<organism evidence="2 3">
    <name type="scientific">Oceanomicrobium pacificus</name>
    <dbReference type="NCBI Taxonomy" id="2692916"/>
    <lineage>
        <taxon>Bacteria</taxon>
        <taxon>Pseudomonadati</taxon>
        <taxon>Pseudomonadota</taxon>
        <taxon>Alphaproteobacteria</taxon>
        <taxon>Rhodobacterales</taxon>
        <taxon>Paracoccaceae</taxon>
        <taxon>Oceanomicrobium</taxon>
    </lineage>
</organism>
<dbReference type="InterPro" id="IPR050834">
    <property type="entry name" value="Glycosyltransf_2"/>
</dbReference>
<dbReference type="RefSeq" id="WP_160852259.1">
    <property type="nucleotide sequence ID" value="NZ_WUWG01000001.1"/>
</dbReference>
<evidence type="ECO:0000313" key="3">
    <source>
        <dbReference type="Proteomes" id="UP000436016"/>
    </source>
</evidence>
<gene>
    <name evidence="2" type="ORF">GSH16_04330</name>
</gene>
<keyword evidence="2" id="KW-0808">Transferase</keyword>
<protein>
    <submittedName>
        <fullName evidence="2">Glycosyltransferase</fullName>
    </submittedName>
</protein>
<dbReference type="Gene3D" id="3.90.550.10">
    <property type="entry name" value="Spore Coat Polysaccharide Biosynthesis Protein SpsA, Chain A"/>
    <property type="match status" value="1"/>
</dbReference>
<keyword evidence="3" id="KW-1185">Reference proteome</keyword>
<dbReference type="InterPro" id="IPR001173">
    <property type="entry name" value="Glyco_trans_2-like"/>
</dbReference>
<proteinExistence type="predicted"/>
<name>A0A6B0U0K5_9RHOB</name>
<accession>A0A6B0U0K5</accession>
<dbReference type="AlphaFoldDB" id="A0A6B0U0K5"/>
<sequence>MPFVSVIIPAFNGADFIREAMESVLSQSFSDFELIVVDDASTDSTPEILADFELADRRIRLLKNEKNLGVTRSLNVGLHAATGKYVARLDADDVCLPNRLERQVEFLENHPDHEAVACGYRLIDANGRTIRVSNRTLDDWQIRWVNGFYPPAAAPTYFFRRVKRNGDRHFYDESFPTAEDFAFWSTLSAHGKMHLFGEPLVKYRRHANANTALQRLEQVKYSRVTSLGNLNARLPAPLVEGLEPLLQMFTYQRKADPDMIRAAVAGCDALLQHDLDSAPTSGHRSWLRRMTASLLADACLTRGEGIRGYSTVQAFLLHGRRHLPYLVSEVARQPRLALKSLKGIAKT</sequence>
<evidence type="ECO:0000259" key="1">
    <source>
        <dbReference type="Pfam" id="PF00535"/>
    </source>
</evidence>
<dbReference type="PANTHER" id="PTHR43685">
    <property type="entry name" value="GLYCOSYLTRANSFERASE"/>
    <property type="match status" value="1"/>
</dbReference>
<reference evidence="2 3" key="1">
    <citation type="submission" date="2019-12" db="EMBL/GenBank/DDBJ databases">
        <title>Strain KN286 was isolated from seawater, which was collected from Caroline Seamount in the tropical western Pacific.</title>
        <authorList>
            <person name="Wang Q."/>
        </authorList>
    </citation>
    <scope>NUCLEOTIDE SEQUENCE [LARGE SCALE GENOMIC DNA]</scope>
    <source>
        <strain evidence="2 3">KN286</strain>
    </source>
</reference>
<feature type="domain" description="Glycosyltransferase 2-like" evidence="1">
    <location>
        <begin position="5"/>
        <end position="143"/>
    </location>
</feature>
<dbReference type="EMBL" id="WUWG01000001">
    <property type="protein sequence ID" value="MXU64661.1"/>
    <property type="molecule type" value="Genomic_DNA"/>
</dbReference>